<keyword evidence="2" id="KW-0732">Signal</keyword>
<feature type="compositionally biased region" description="Pro residues" evidence="1">
    <location>
        <begin position="35"/>
        <end position="62"/>
    </location>
</feature>
<dbReference type="InterPro" id="IPR039448">
    <property type="entry name" value="Beta_helix"/>
</dbReference>
<evidence type="ECO:0000313" key="5">
    <source>
        <dbReference type="Proteomes" id="UP001428817"/>
    </source>
</evidence>
<dbReference type="InterPro" id="IPR012334">
    <property type="entry name" value="Pectin_lyas_fold"/>
</dbReference>
<evidence type="ECO:0000259" key="3">
    <source>
        <dbReference type="Pfam" id="PF13229"/>
    </source>
</evidence>
<dbReference type="SMART" id="SM00710">
    <property type="entry name" value="PbH1"/>
    <property type="match status" value="6"/>
</dbReference>
<protein>
    <recommendedName>
        <fullName evidence="3">Right handed beta helix domain-containing protein</fullName>
    </recommendedName>
</protein>
<feature type="signal peptide" evidence="2">
    <location>
        <begin position="1"/>
        <end position="22"/>
    </location>
</feature>
<evidence type="ECO:0000313" key="4">
    <source>
        <dbReference type="EMBL" id="GAA5169526.1"/>
    </source>
</evidence>
<evidence type="ECO:0000256" key="1">
    <source>
        <dbReference type="SAM" id="MobiDB-lite"/>
    </source>
</evidence>
<dbReference type="Gene3D" id="2.160.20.10">
    <property type="entry name" value="Single-stranded right-handed beta-helix, Pectin lyase-like"/>
    <property type="match status" value="1"/>
</dbReference>
<evidence type="ECO:0000256" key="2">
    <source>
        <dbReference type="SAM" id="SignalP"/>
    </source>
</evidence>
<dbReference type="Proteomes" id="UP001428817">
    <property type="component" value="Unassembled WGS sequence"/>
</dbReference>
<organism evidence="4 5">
    <name type="scientific">Pseudonocardia eucalypti</name>
    <dbReference type="NCBI Taxonomy" id="648755"/>
    <lineage>
        <taxon>Bacteria</taxon>
        <taxon>Bacillati</taxon>
        <taxon>Actinomycetota</taxon>
        <taxon>Actinomycetes</taxon>
        <taxon>Pseudonocardiales</taxon>
        <taxon>Pseudonocardiaceae</taxon>
        <taxon>Pseudonocardia</taxon>
    </lineage>
</organism>
<feature type="region of interest" description="Disordered" evidence="1">
    <location>
        <begin position="26"/>
        <end position="64"/>
    </location>
</feature>
<dbReference type="EMBL" id="BAABJP010000043">
    <property type="protein sequence ID" value="GAA5169526.1"/>
    <property type="molecule type" value="Genomic_DNA"/>
</dbReference>
<dbReference type="Pfam" id="PF13229">
    <property type="entry name" value="Beta_helix"/>
    <property type="match status" value="1"/>
</dbReference>
<accession>A0ABP9QYW2</accession>
<dbReference type="InterPro" id="IPR006626">
    <property type="entry name" value="PbH1"/>
</dbReference>
<proteinExistence type="predicted"/>
<dbReference type="InterPro" id="IPR011050">
    <property type="entry name" value="Pectin_lyase_fold/virulence"/>
</dbReference>
<dbReference type="SUPFAM" id="SSF51126">
    <property type="entry name" value="Pectin lyase-like"/>
    <property type="match status" value="1"/>
</dbReference>
<dbReference type="RefSeq" id="WP_185063493.1">
    <property type="nucleotide sequence ID" value="NZ_BAABJP010000043.1"/>
</dbReference>
<feature type="chain" id="PRO_5046890109" description="Right handed beta helix domain-containing protein" evidence="2">
    <location>
        <begin position="23"/>
        <end position="351"/>
    </location>
</feature>
<sequence length="351" mass="36460">MNPHTNWSRRAGLAGASAALLAFTLSGCGGDSEQPQPPSQPGGPPQAAPAAPTVPPLGPGCPKPGTVTVHNAQELKSALTGAKPGAVIELAAGTYTGGFAAEASGSKAQPIVLCGKRDAVLDGSGANYTLHLENASYWEVVGFTIRGGQKGLMVDQGQHNLIDSLEIEQVEQEALHLRKNSSNNVVRGNVIHNTGLKDSQFGEGVYIGTAEKNWPRYTGGQPDRSDRNLIEANTISDTTSEAVDIKEGTTGGIVRGNTFTGPSSDAESWVNVKGNGWQILGNTGRGSSQDGFSVHQILDGWGVDNVFDGNTAVVDGPGYGINVTKNKDRNRVTCSNKAESAGKGLTNIDCS</sequence>
<name>A0ABP9QYW2_9PSEU</name>
<reference evidence="5" key="1">
    <citation type="journal article" date="2019" name="Int. J. Syst. Evol. Microbiol.">
        <title>The Global Catalogue of Microorganisms (GCM) 10K type strain sequencing project: providing services to taxonomists for standard genome sequencing and annotation.</title>
        <authorList>
            <consortium name="The Broad Institute Genomics Platform"/>
            <consortium name="The Broad Institute Genome Sequencing Center for Infectious Disease"/>
            <person name="Wu L."/>
            <person name="Ma J."/>
        </authorList>
    </citation>
    <scope>NUCLEOTIDE SEQUENCE [LARGE SCALE GENOMIC DNA]</scope>
    <source>
        <strain evidence="5">JCM 18303</strain>
    </source>
</reference>
<feature type="domain" description="Right handed beta helix" evidence="3">
    <location>
        <begin position="130"/>
        <end position="259"/>
    </location>
</feature>
<gene>
    <name evidence="4" type="ORF">GCM10023321_65310</name>
</gene>
<comment type="caution">
    <text evidence="4">The sequence shown here is derived from an EMBL/GenBank/DDBJ whole genome shotgun (WGS) entry which is preliminary data.</text>
</comment>
<keyword evidence="5" id="KW-1185">Reference proteome</keyword>